<evidence type="ECO:0000313" key="3">
    <source>
        <dbReference type="Proteomes" id="UP000034164"/>
    </source>
</evidence>
<name>A0A0G2J753_9EURO</name>
<gene>
    <name evidence="2" type="ORF">EMCG_04717</name>
</gene>
<dbReference type="EMBL" id="LCZI01001520">
    <property type="protein sequence ID" value="KKZ60616.1"/>
    <property type="molecule type" value="Genomic_DNA"/>
</dbReference>
<protein>
    <submittedName>
        <fullName evidence="2">Uncharacterized protein</fullName>
    </submittedName>
</protein>
<evidence type="ECO:0000313" key="2">
    <source>
        <dbReference type="EMBL" id="KKZ60616.1"/>
    </source>
</evidence>
<accession>A0A0G2J753</accession>
<reference evidence="3" key="1">
    <citation type="journal article" date="2015" name="PLoS Genet.">
        <title>The dynamic genome and transcriptome of the human fungal pathogen Blastomyces and close relative Emmonsia.</title>
        <authorList>
            <person name="Munoz J.F."/>
            <person name="Gauthier G.M."/>
            <person name="Desjardins C.A."/>
            <person name="Gallo J.E."/>
            <person name="Holder J."/>
            <person name="Sullivan T.D."/>
            <person name="Marty A.J."/>
            <person name="Carmen J.C."/>
            <person name="Chen Z."/>
            <person name="Ding L."/>
            <person name="Gujja S."/>
            <person name="Magrini V."/>
            <person name="Misas E."/>
            <person name="Mitreva M."/>
            <person name="Priest M."/>
            <person name="Saif S."/>
            <person name="Whiston E.A."/>
            <person name="Young S."/>
            <person name="Zeng Q."/>
            <person name="Goldman W.E."/>
            <person name="Mardis E.R."/>
            <person name="Taylor J.W."/>
            <person name="McEwen J.G."/>
            <person name="Clay O.K."/>
            <person name="Klein B.S."/>
            <person name="Cuomo C.A."/>
        </authorList>
    </citation>
    <scope>NUCLEOTIDE SEQUENCE [LARGE SCALE GENOMIC DNA]</scope>
    <source>
        <strain evidence="3">UAMH 3008</strain>
    </source>
</reference>
<dbReference type="VEuPathDB" id="FungiDB:EMCG_04717"/>
<sequence>MRQTLGIDVPLTSIRMIQCGPRLDRNAMHAKRFMGVARVPVLVDVKEGVVEWGVHCVACKEWKMEERRHWRQLFTREEFEEHLREFGEIKEGRHVSEGRGDGFYEINRNSADRLP</sequence>
<organism evidence="2 3">
    <name type="scientific">[Emmonsia] crescens</name>
    <dbReference type="NCBI Taxonomy" id="73230"/>
    <lineage>
        <taxon>Eukaryota</taxon>
        <taxon>Fungi</taxon>
        <taxon>Dikarya</taxon>
        <taxon>Ascomycota</taxon>
        <taxon>Pezizomycotina</taxon>
        <taxon>Eurotiomycetes</taxon>
        <taxon>Eurotiomycetidae</taxon>
        <taxon>Onygenales</taxon>
        <taxon>Ajellomycetaceae</taxon>
        <taxon>Emergomyces</taxon>
    </lineage>
</organism>
<feature type="region of interest" description="Disordered" evidence="1">
    <location>
        <begin position="95"/>
        <end position="115"/>
    </location>
</feature>
<dbReference type="Proteomes" id="UP000034164">
    <property type="component" value="Unassembled WGS sequence"/>
</dbReference>
<proteinExistence type="predicted"/>
<comment type="caution">
    <text evidence="2">The sequence shown here is derived from an EMBL/GenBank/DDBJ whole genome shotgun (WGS) entry which is preliminary data.</text>
</comment>
<evidence type="ECO:0000256" key="1">
    <source>
        <dbReference type="SAM" id="MobiDB-lite"/>
    </source>
</evidence>
<dbReference type="AlphaFoldDB" id="A0A0G2J753"/>